<sequence length="212" mass="24541">MFEEIRVSPTQGSQSLMKSRLISAQKSHVLLKKKADTLLIQFKAVLVTLIENKFIIKEVMKEASFSLAEVKYITGSINQLVLQSEEGLDPFLYIGLARGGQQVLKVKQYYRKALELLIKLASLQSSFVTLEEHVAVTNRRVNALRYIIIPRLERTLTYIATELEEHEREETYRLKKVQARKRRTIPKITKNTGSRHMSDKKDIDDFDEDLLF</sequence>
<organism evidence="6 7">
    <name type="scientific">Odynerus spinipes</name>
    <dbReference type="NCBI Taxonomy" id="1348599"/>
    <lineage>
        <taxon>Eukaryota</taxon>
        <taxon>Metazoa</taxon>
        <taxon>Ecdysozoa</taxon>
        <taxon>Arthropoda</taxon>
        <taxon>Hexapoda</taxon>
        <taxon>Insecta</taxon>
        <taxon>Pterygota</taxon>
        <taxon>Neoptera</taxon>
        <taxon>Endopterygota</taxon>
        <taxon>Hymenoptera</taxon>
        <taxon>Apocrita</taxon>
        <taxon>Aculeata</taxon>
        <taxon>Vespoidea</taxon>
        <taxon>Vespidae</taxon>
        <taxon>Eumeninae</taxon>
        <taxon>Odynerus</taxon>
    </lineage>
</organism>
<accession>A0AAD9VSV0</accession>
<dbReference type="PANTHER" id="PTHR11671">
    <property type="entry name" value="V-TYPE ATP SYNTHASE SUBUNIT D"/>
    <property type="match status" value="1"/>
</dbReference>
<keyword evidence="2" id="KW-0813">Transport</keyword>
<proteinExistence type="inferred from homology"/>
<dbReference type="Pfam" id="PF01813">
    <property type="entry name" value="ATP-synt_D"/>
    <property type="match status" value="2"/>
</dbReference>
<comment type="function">
    <text evidence="4">Subunit of the V1 complex of vacuolar(H+)-ATPase (V-ATPase), a multisubunit enzyme composed of a peripheral complex (V1) that hydrolyzes ATP and a membrane integral complex (V0) that translocates protons. V-ATPase is responsible for acidifying and maintaining the pH of intracellular compartments and in some cell types, is targeted to the plasma membrane, where it is responsible for acidifying the extracellular environment.</text>
</comment>
<gene>
    <name evidence="6" type="ORF">KPH14_010319</name>
</gene>
<feature type="region of interest" description="Disordered" evidence="5">
    <location>
        <begin position="190"/>
        <end position="212"/>
    </location>
</feature>
<protein>
    <recommendedName>
        <fullName evidence="8">V-type proton ATPase subunit D</fullName>
    </recommendedName>
</protein>
<dbReference type="AlphaFoldDB" id="A0AAD9VSV0"/>
<evidence type="ECO:0000256" key="2">
    <source>
        <dbReference type="ARBA" id="ARBA00022448"/>
    </source>
</evidence>
<reference evidence="6" key="1">
    <citation type="submission" date="2021-08" db="EMBL/GenBank/DDBJ databases">
        <authorList>
            <person name="Misof B."/>
            <person name="Oliver O."/>
            <person name="Podsiadlowski L."/>
            <person name="Donath A."/>
            <person name="Peters R."/>
            <person name="Mayer C."/>
            <person name="Rust J."/>
            <person name="Gunkel S."/>
            <person name="Lesny P."/>
            <person name="Martin S."/>
            <person name="Oeyen J.P."/>
            <person name="Petersen M."/>
            <person name="Panagiotis P."/>
            <person name="Wilbrandt J."/>
            <person name="Tanja T."/>
        </authorList>
    </citation>
    <scope>NUCLEOTIDE SEQUENCE</scope>
    <source>
        <strain evidence="6">GBR_01_08_01A</strain>
        <tissue evidence="6">Thorax + abdomen</tissue>
    </source>
</reference>
<evidence type="ECO:0000256" key="5">
    <source>
        <dbReference type="SAM" id="MobiDB-lite"/>
    </source>
</evidence>
<comment type="caution">
    <text evidence="6">The sequence shown here is derived from an EMBL/GenBank/DDBJ whole genome shotgun (WGS) entry which is preliminary data.</text>
</comment>
<evidence type="ECO:0000256" key="4">
    <source>
        <dbReference type="ARBA" id="ARBA00045737"/>
    </source>
</evidence>
<dbReference type="InterPro" id="IPR002699">
    <property type="entry name" value="V_ATPase_D"/>
</dbReference>
<keyword evidence="7" id="KW-1185">Reference proteome</keyword>
<evidence type="ECO:0000313" key="6">
    <source>
        <dbReference type="EMBL" id="KAK2585706.1"/>
    </source>
</evidence>
<reference evidence="6" key="2">
    <citation type="journal article" date="2023" name="Commun. Biol.">
        <title>Intrasexual cuticular hydrocarbon dimorphism in a wasp sheds light on hydrocarbon biosynthesis genes in Hymenoptera.</title>
        <authorList>
            <person name="Moris V.C."/>
            <person name="Podsiadlowski L."/>
            <person name="Martin S."/>
            <person name="Oeyen J.P."/>
            <person name="Donath A."/>
            <person name="Petersen M."/>
            <person name="Wilbrandt J."/>
            <person name="Misof B."/>
            <person name="Liedtke D."/>
            <person name="Thamm M."/>
            <person name="Scheiner R."/>
            <person name="Schmitt T."/>
            <person name="Niehuis O."/>
        </authorList>
    </citation>
    <scope>NUCLEOTIDE SEQUENCE</scope>
    <source>
        <strain evidence="6">GBR_01_08_01A</strain>
    </source>
</reference>
<dbReference type="NCBIfam" id="TIGR00309">
    <property type="entry name" value="V_ATPase_subD"/>
    <property type="match status" value="1"/>
</dbReference>
<evidence type="ECO:0000313" key="7">
    <source>
        <dbReference type="Proteomes" id="UP001258017"/>
    </source>
</evidence>
<evidence type="ECO:0000256" key="1">
    <source>
        <dbReference type="ARBA" id="ARBA00005850"/>
    </source>
</evidence>
<dbReference type="Proteomes" id="UP001258017">
    <property type="component" value="Unassembled WGS sequence"/>
</dbReference>
<name>A0AAD9VSV0_9HYME</name>
<dbReference type="EMBL" id="JAIFRP010000021">
    <property type="protein sequence ID" value="KAK2585706.1"/>
    <property type="molecule type" value="Genomic_DNA"/>
</dbReference>
<comment type="similarity">
    <text evidence="1">Belongs to the V-ATPase D subunit family.</text>
</comment>
<evidence type="ECO:0008006" key="8">
    <source>
        <dbReference type="Google" id="ProtNLM"/>
    </source>
</evidence>
<evidence type="ECO:0000256" key="3">
    <source>
        <dbReference type="ARBA" id="ARBA00023065"/>
    </source>
</evidence>
<dbReference type="Gene3D" id="1.10.287.3240">
    <property type="match status" value="2"/>
</dbReference>
<dbReference type="GO" id="GO:0046961">
    <property type="term" value="F:proton-transporting ATPase activity, rotational mechanism"/>
    <property type="evidence" value="ECO:0007669"/>
    <property type="project" value="InterPro"/>
</dbReference>
<keyword evidence="3" id="KW-0406">Ion transport</keyword>